<dbReference type="PRINTS" id="PR00037">
    <property type="entry name" value="HTHLACR"/>
</dbReference>
<dbReference type="InterPro" id="IPR036390">
    <property type="entry name" value="WH_DNA-bd_sf"/>
</dbReference>
<dbReference type="InterPro" id="IPR050313">
    <property type="entry name" value="Carb_Metab_HTH_regulators"/>
</dbReference>
<dbReference type="InterPro" id="IPR018356">
    <property type="entry name" value="Tscrpt_reg_HTH_DeoR_CS"/>
</dbReference>
<evidence type="ECO:0000256" key="2">
    <source>
        <dbReference type="ARBA" id="ARBA00023125"/>
    </source>
</evidence>
<reference evidence="5" key="2">
    <citation type="submission" date="2020-09" db="EMBL/GenBank/DDBJ databases">
        <authorList>
            <person name="Sun Q."/>
            <person name="Sedlacek I."/>
        </authorList>
    </citation>
    <scope>NUCLEOTIDE SEQUENCE</scope>
    <source>
        <strain evidence="5">CCM 8433</strain>
    </source>
</reference>
<dbReference type="PANTHER" id="PTHR30363:SF44">
    <property type="entry name" value="AGA OPERON TRANSCRIPTIONAL REPRESSOR-RELATED"/>
    <property type="match status" value="1"/>
</dbReference>
<keyword evidence="6" id="KW-1185">Reference proteome</keyword>
<dbReference type="Pfam" id="PF08220">
    <property type="entry name" value="HTH_DeoR"/>
    <property type="match status" value="1"/>
</dbReference>
<dbReference type="AlphaFoldDB" id="A0A917JEM3"/>
<dbReference type="SUPFAM" id="SSF46785">
    <property type="entry name" value="Winged helix' DNA-binding domain"/>
    <property type="match status" value="1"/>
</dbReference>
<dbReference type="Pfam" id="PF00455">
    <property type="entry name" value="DeoRC"/>
    <property type="match status" value="1"/>
</dbReference>
<keyword evidence="2" id="KW-0238">DNA-binding</keyword>
<reference evidence="5" key="1">
    <citation type="journal article" date="2014" name="Int. J. Syst. Evol. Microbiol.">
        <title>Complete genome sequence of Corynebacterium casei LMG S-19264T (=DSM 44701T), isolated from a smear-ripened cheese.</title>
        <authorList>
            <consortium name="US DOE Joint Genome Institute (JGI-PGF)"/>
            <person name="Walter F."/>
            <person name="Albersmeier A."/>
            <person name="Kalinowski J."/>
            <person name="Ruckert C."/>
        </authorList>
    </citation>
    <scope>NUCLEOTIDE SEQUENCE</scope>
    <source>
        <strain evidence="5">CCM 8433</strain>
    </source>
</reference>
<dbReference type="SMART" id="SM01134">
    <property type="entry name" value="DeoRC"/>
    <property type="match status" value="1"/>
</dbReference>
<accession>A0A917JEM3</accession>
<dbReference type="EMBL" id="BMDT01000001">
    <property type="protein sequence ID" value="GGI64652.1"/>
    <property type="molecule type" value="Genomic_DNA"/>
</dbReference>
<dbReference type="Proteomes" id="UP000622610">
    <property type="component" value="Unassembled WGS sequence"/>
</dbReference>
<dbReference type="SMART" id="SM00420">
    <property type="entry name" value="HTH_DEOR"/>
    <property type="match status" value="1"/>
</dbReference>
<dbReference type="InterPro" id="IPR036388">
    <property type="entry name" value="WH-like_DNA-bd_sf"/>
</dbReference>
<keyword evidence="1" id="KW-0805">Transcription regulation</keyword>
<dbReference type="InterPro" id="IPR037171">
    <property type="entry name" value="NagB/RpiA_transferase-like"/>
</dbReference>
<dbReference type="GO" id="GO:0003700">
    <property type="term" value="F:DNA-binding transcription factor activity"/>
    <property type="evidence" value="ECO:0007669"/>
    <property type="project" value="InterPro"/>
</dbReference>
<evidence type="ECO:0000313" key="6">
    <source>
        <dbReference type="Proteomes" id="UP000622610"/>
    </source>
</evidence>
<organism evidence="5 6">
    <name type="scientific">Enterococcus alcedinis</name>
    <dbReference type="NCBI Taxonomy" id="1274384"/>
    <lineage>
        <taxon>Bacteria</taxon>
        <taxon>Bacillati</taxon>
        <taxon>Bacillota</taxon>
        <taxon>Bacilli</taxon>
        <taxon>Lactobacillales</taxon>
        <taxon>Enterococcaceae</taxon>
        <taxon>Enterococcus</taxon>
    </lineage>
</organism>
<sequence>MLAADRREEILKKLAIEGSVIVSKLTREFDVSIETIRRDLETLEKKGLLKRVHGGAVLKGNQSSKLHYAKRKDESIEEKREIAQKAVSYIEEGSVIALNNSTTNLEIAKEMKHHFNELTIITNSLMITNELAEKENFTIILLGGVLNSKEYSFDGQFTGDMLSNFVVHKSFLSMAGVSLSRGVTDYLMSEVHIQKKLIEISQEVIVLVTSDNVDNESLVKIADIEEINLIITDSKVNPDIIKKYSEYGVEII</sequence>
<dbReference type="InterPro" id="IPR014036">
    <property type="entry name" value="DeoR-like_C"/>
</dbReference>
<dbReference type="InterPro" id="IPR001034">
    <property type="entry name" value="DeoR_HTH"/>
</dbReference>
<evidence type="ECO:0000259" key="4">
    <source>
        <dbReference type="PROSITE" id="PS51000"/>
    </source>
</evidence>
<dbReference type="SUPFAM" id="SSF100950">
    <property type="entry name" value="NagB/RpiA/CoA transferase-like"/>
    <property type="match status" value="1"/>
</dbReference>
<dbReference type="GO" id="GO:0003677">
    <property type="term" value="F:DNA binding"/>
    <property type="evidence" value="ECO:0007669"/>
    <property type="project" value="UniProtKB-KW"/>
</dbReference>
<proteinExistence type="predicted"/>
<protein>
    <submittedName>
        <fullName evidence="5">DeoR family transcriptional regulator</fullName>
    </submittedName>
</protein>
<gene>
    <name evidence="5" type="ORF">GCM10011482_03060</name>
</gene>
<dbReference type="PROSITE" id="PS00894">
    <property type="entry name" value="HTH_DEOR_1"/>
    <property type="match status" value="1"/>
</dbReference>
<dbReference type="Gene3D" id="1.10.10.10">
    <property type="entry name" value="Winged helix-like DNA-binding domain superfamily/Winged helix DNA-binding domain"/>
    <property type="match status" value="1"/>
</dbReference>
<dbReference type="PROSITE" id="PS51000">
    <property type="entry name" value="HTH_DEOR_2"/>
    <property type="match status" value="1"/>
</dbReference>
<dbReference type="PANTHER" id="PTHR30363">
    <property type="entry name" value="HTH-TYPE TRANSCRIPTIONAL REGULATOR SRLR-RELATED"/>
    <property type="match status" value="1"/>
</dbReference>
<evidence type="ECO:0000313" key="5">
    <source>
        <dbReference type="EMBL" id="GGI64652.1"/>
    </source>
</evidence>
<name>A0A917JEM3_9ENTE</name>
<evidence type="ECO:0000256" key="1">
    <source>
        <dbReference type="ARBA" id="ARBA00023015"/>
    </source>
</evidence>
<comment type="caution">
    <text evidence="5">The sequence shown here is derived from an EMBL/GenBank/DDBJ whole genome shotgun (WGS) entry which is preliminary data.</text>
</comment>
<evidence type="ECO:0000256" key="3">
    <source>
        <dbReference type="ARBA" id="ARBA00023163"/>
    </source>
</evidence>
<keyword evidence="3" id="KW-0804">Transcription</keyword>
<feature type="domain" description="HTH deoR-type" evidence="4">
    <location>
        <begin position="3"/>
        <end position="58"/>
    </location>
</feature>
<dbReference type="RefSeq" id="WP_188366498.1">
    <property type="nucleotide sequence ID" value="NZ_BMDT01000001.1"/>
</dbReference>